<organism evidence="5 6">
    <name type="scientific">Leptospirillum ferrooxidans (strain C2-3)</name>
    <dbReference type="NCBI Taxonomy" id="1162668"/>
    <lineage>
        <taxon>Bacteria</taxon>
        <taxon>Pseudomonadati</taxon>
        <taxon>Nitrospirota</taxon>
        <taxon>Nitrospiria</taxon>
        <taxon>Nitrospirales</taxon>
        <taxon>Nitrospiraceae</taxon>
        <taxon>Leptospirillum</taxon>
    </lineage>
</organism>
<reference evidence="5 6" key="1">
    <citation type="journal article" date="2012" name="J. Bacteriol.">
        <title>Complete Genome Sequence of Leptospirillum ferrooxidans Strain C2-3, Isolated from a Fresh Volcanic Ash Deposit on the Island of Miyake, Japan.</title>
        <authorList>
            <person name="Fujimura R."/>
            <person name="Sato Y."/>
            <person name="Nishizawa T."/>
            <person name="Oshima K."/>
            <person name="Kim S.-W."/>
            <person name="Hattori M."/>
            <person name="Kamijo T."/>
            <person name="Ohta H."/>
        </authorList>
    </citation>
    <scope>NUCLEOTIDE SEQUENCE [LARGE SCALE GENOMIC DNA]</scope>
    <source>
        <strain evidence="5 6">C2-3</strain>
    </source>
</reference>
<dbReference type="eggNOG" id="COG3706">
    <property type="taxonomic scope" value="Bacteria"/>
</dbReference>
<dbReference type="AlphaFoldDB" id="I0IM10"/>
<comment type="catalytic activity">
    <reaction evidence="2">
        <text>2 GTP = 3',3'-c-di-GMP + 2 diphosphate</text>
        <dbReference type="Rhea" id="RHEA:24898"/>
        <dbReference type="ChEBI" id="CHEBI:33019"/>
        <dbReference type="ChEBI" id="CHEBI:37565"/>
        <dbReference type="ChEBI" id="CHEBI:58805"/>
        <dbReference type="EC" id="2.7.7.65"/>
    </reaction>
</comment>
<evidence type="ECO:0000313" key="6">
    <source>
        <dbReference type="Proteomes" id="UP000007382"/>
    </source>
</evidence>
<dbReference type="PANTHER" id="PTHR45138">
    <property type="entry name" value="REGULATORY COMPONENTS OF SENSORY TRANSDUCTION SYSTEM"/>
    <property type="match status" value="1"/>
</dbReference>
<dbReference type="RefSeq" id="WP_014448801.1">
    <property type="nucleotide sequence ID" value="NC_017094.1"/>
</dbReference>
<dbReference type="OrthoDB" id="9812260at2"/>
<dbReference type="STRING" id="1162668.LFE_0593"/>
<dbReference type="EC" id="2.7.7.65" evidence="1"/>
<dbReference type="KEGG" id="lfc:LFE_0593"/>
<dbReference type="Proteomes" id="UP000007382">
    <property type="component" value="Chromosome"/>
</dbReference>
<dbReference type="Gene3D" id="3.30.450.40">
    <property type="match status" value="1"/>
</dbReference>
<accession>I0IM10</accession>
<dbReference type="PATRIC" id="fig|1162668.3.peg.696"/>
<dbReference type="EMBL" id="AP012342">
    <property type="protein sequence ID" value="BAM06309.1"/>
    <property type="molecule type" value="Genomic_DNA"/>
</dbReference>
<keyword evidence="3" id="KW-0472">Membrane</keyword>
<dbReference type="Gene3D" id="3.30.70.270">
    <property type="match status" value="1"/>
</dbReference>
<protein>
    <recommendedName>
        <fullName evidence="1">diguanylate cyclase</fullName>
        <ecNumber evidence="1">2.7.7.65</ecNumber>
    </recommendedName>
</protein>
<dbReference type="CDD" id="cd01949">
    <property type="entry name" value="GGDEF"/>
    <property type="match status" value="1"/>
</dbReference>
<dbReference type="PANTHER" id="PTHR45138:SF9">
    <property type="entry name" value="DIGUANYLATE CYCLASE DGCM-RELATED"/>
    <property type="match status" value="1"/>
</dbReference>
<dbReference type="InterPro" id="IPR029016">
    <property type="entry name" value="GAF-like_dom_sf"/>
</dbReference>
<feature type="domain" description="GGDEF" evidence="4">
    <location>
        <begin position="437"/>
        <end position="567"/>
    </location>
</feature>
<keyword evidence="3" id="KW-0812">Transmembrane</keyword>
<dbReference type="InterPro" id="IPR029787">
    <property type="entry name" value="Nucleotide_cyclase"/>
</dbReference>
<evidence type="ECO:0000256" key="3">
    <source>
        <dbReference type="SAM" id="Phobius"/>
    </source>
</evidence>
<evidence type="ECO:0000256" key="1">
    <source>
        <dbReference type="ARBA" id="ARBA00012528"/>
    </source>
</evidence>
<evidence type="ECO:0000313" key="5">
    <source>
        <dbReference type="EMBL" id="BAM06309.1"/>
    </source>
</evidence>
<dbReference type="SUPFAM" id="SSF55073">
    <property type="entry name" value="Nucleotide cyclase"/>
    <property type="match status" value="1"/>
</dbReference>
<gene>
    <name evidence="5" type="ordered locus">LFE_0593</name>
</gene>
<dbReference type="InterPro" id="IPR050469">
    <property type="entry name" value="Diguanylate_Cyclase"/>
</dbReference>
<feature type="transmembrane region" description="Helical" evidence="3">
    <location>
        <begin position="172"/>
        <end position="194"/>
    </location>
</feature>
<dbReference type="InterPro" id="IPR000160">
    <property type="entry name" value="GGDEF_dom"/>
</dbReference>
<dbReference type="NCBIfam" id="TIGR00254">
    <property type="entry name" value="GGDEF"/>
    <property type="match status" value="1"/>
</dbReference>
<name>I0IM10_LEPFC</name>
<evidence type="ECO:0000259" key="4">
    <source>
        <dbReference type="PROSITE" id="PS50887"/>
    </source>
</evidence>
<dbReference type="SUPFAM" id="SSF55781">
    <property type="entry name" value="GAF domain-like"/>
    <property type="match status" value="1"/>
</dbReference>
<dbReference type="GO" id="GO:0052621">
    <property type="term" value="F:diguanylate cyclase activity"/>
    <property type="evidence" value="ECO:0007669"/>
    <property type="project" value="UniProtKB-EC"/>
</dbReference>
<keyword evidence="6" id="KW-1185">Reference proteome</keyword>
<dbReference type="InterPro" id="IPR003018">
    <property type="entry name" value="GAF"/>
</dbReference>
<feature type="transmembrane region" description="Helical" evidence="3">
    <location>
        <begin position="20"/>
        <end position="38"/>
    </location>
</feature>
<dbReference type="InterPro" id="IPR043128">
    <property type="entry name" value="Rev_trsase/Diguanyl_cyclase"/>
</dbReference>
<proteinExistence type="predicted"/>
<dbReference type="PROSITE" id="PS50887">
    <property type="entry name" value="GGDEF"/>
    <property type="match status" value="1"/>
</dbReference>
<evidence type="ECO:0000256" key="2">
    <source>
        <dbReference type="ARBA" id="ARBA00034247"/>
    </source>
</evidence>
<dbReference type="HOGENOM" id="CLU_034457_0_0_0"/>
<keyword evidence="3" id="KW-1133">Transmembrane helix</keyword>
<dbReference type="Pfam" id="PF00990">
    <property type="entry name" value="GGDEF"/>
    <property type="match status" value="1"/>
</dbReference>
<sequence>MKEKTIRGYIQRLINRVRFGAVFFFLVWVGFIALYISVGQGVLKKEKSILVDEQIERNFLRLQEPLSVYVETHSSSQKLRFNIILQKILSKIPEYAVQSPGSVFTPSEQRIKGIILQIRSLGNALFIPDIGKKEREQLSLTLTNLIFESVHKEIDPLLIELRAQEIKSIHQMFLVILFNVFFLLSELVLLLWIGRPLRNYVEKSLLRPLEDLAIWSRGVTKGEEMAFGHLESFPKDEEIRDLVGSIRSMKESLLQSLGHTERKLQYNELLSMIIQASGFMSREEDILNVSRQALMSVFAGKPIEIHFHLGAFSEVDECWAMRKGGLISDQDWNGLVRCHQCEHSLMERTYLCAPIQSSEETLGTITLRAQGVFGWAEEDRSFLRDVAAHVGMSLSKLRLLHRHRNEAILDPLTGLYNRRYLEDFFQRAVALMLRHGTPYTFIMLDIDHFKEINDTHGHETGDKVLREFSEIIRSSMRQGEDMAARVGGEEFAIIVFGNRSQAFVVAEKIRKTTESRWERVKELNVTISAGLAEFFPETSLAEVMKEADQSLYQAKKEGRNRTVMAGEKGNMF</sequence>
<reference evidence="6" key="2">
    <citation type="submission" date="2012-03" db="EMBL/GenBank/DDBJ databases">
        <title>The complete genome sequence of the pioneer microbe on fresh volcanic deposit, Leptospirillum ferrooxidans strain C2-3.</title>
        <authorList>
            <person name="Fujimura R."/>
            <person name="Sato Y."/>
            <person name="Nishizawa T."/>
            <person name="Nanba K."/>
            <person name="Oshima K."/>
            <person name="Hattori M."/>
            <person name="Kamijo T."/>
            <person name="Ohta H."/>
        </authorList>
    </citation>
    <scope>NUCLEOTIDE SEQUENCE [LARGE SCALE GENOMIC DNA]</scope>
    <source>
        <strain evidence="6">C2-3</strain>
    </source>
</reference>
<dbReference type="FunFam" id="3.30.70.270:FF:000001">
    <property type="entry name" value="Diguanylate cyclase domain protein"/>
    <property type="match status" value="1"/>
</dbReference>
<dbReference type="SMART" id="SM00267">
    <property type="entry name" value="GGDEF"/>
    <property type="match status" value="1"/>
</dbReference>
<dbReference type="Pfam" id="PF01590">
    <property type="entry name" value="GAF"/>
    <property type="match status" value="1"/>
</dbReference>